<dbReference type="SUPFAM" id="SSF109854">
    <property type="entry name" value="DinB/YfiT-like putative metalloenzymes"/>
    <property type="match status" value="1"/>
</dbReference>
<dbReference type="Pfam" id="PF12867">
    <property type="entry name" value="DinB_2"/>
    <property type="match status" value="1"/>
</dbReference>
<dbReference type="EMBL" id="JBHTKZ010000008">
    <property type="protein sequence ID" value="MFD1181015.1"/>
    <property type="molecule type" value="Genomic_DNA"/>
</dbReference>
<dbReference type="RefSeq" id="WP_240268018.1">
    <property type="nucleotide sequence ID" value="NZ_JAKSXN010000007.1"/>
</dbReference>
<dbReference type="InterPro" id="IPR024775">
    <property type="entry name" value="DinB-like"/>
</dbReference>
<name>A0ABW3S9Y6_9BACL</name>
<sequence length="150" mass="17554">MSRSIERFELLLAELSSIVSSMDEVRFMSKPSPEKWSKLEILGHLCDSAANNHLRFTQILTTDEPVRIEGYAQGEWVKRHGYQHHYRREELLLLWNQLNVWILNVLRSAAESDWAKPCVLGDGTSLTLDELFEDYVRHAEHHLGQIREIR</sequence>
<proteinExistence type="predicted"/>
<protein>
    <submittedName>
        <fullName evidence="2">DinB family protein</fullName>
    </submittedName>
</protein>
<keyword evidence="3" id="KW-1185">Reference proteome</keyword>
<evidence type="ECO:0000259" key="1">
    <source>
        <dbReference type="Pfam" id="PF12867"/>
    </source>
</evidence>
<dbReference type="Gene3D" id="1.20.120.450">
    <property type="entry name" value="dinb family like domain"/>
    <property type="match status" value="1"/>
</dbReference>
<accession>A0ABW3S9Y6</accession>
<feature type="domain" description="DinB-like" evidence="1">
    <location>
        <begin position="8"/>
        <end position="146"/>
    </location>
</feature>
<evidence type="ECO:0000313" key="3">
    <source>
        <dbReference type="Proteomes" id="UP001597211"/>
    </source>
</evidence>
<comment type="caution">
    <text evidence="2">The sequence shown here is derived from an EMBL/GenBank/DDBJ whole genome shotgun (WGS) entry which is preliminary data.</text>
</comment>
<organism evidence="2 3">
    <name type="scientific">Paenibacillus timonensis</name>
    <dbReference type="NCBI Taxonomy" id="225915"/>
    <lineage>
        <taxon>Bacteria</taxon>
        <taxon>Bacillati</taxon>
        <taxon>Bacillota</taxon>
        <taxon>Bacilli</taxon>
        <taxon>Bacillales</taxon>
        <taxon>Paenibacillaceae</taxon>
        <taxon>Paenibacillus</taxon>
    </lineage>
</organism>
<reference evidence="3" key="1">
    <citation type="journal article" date="2019" name="Int. J. Syst. Evol. Microbiol.">
        <title>The Global Catalogue of Microorganisms (GCM) 10K type strain sequencing project: providing services to taxonomists for standard genome sequencing and annotation.</title>
        <authorList>
            <consortium name="The Broad Institute Genomics Platform"/>
            <consortium name="The Broad Institute Genome Sequencing Center for Infectious Disease"/>
            <person name="Wu L."/>
            <person name="Ma J."/>
        </authorList>
    </citation>
    <scope>NUCLEOTIDE SEQUENCE [LARGE SCALE GENOMIC DNA]</scope>
    <source>
        <strain evidence="3">CCUG 48216</strain>
    </source>
</reference>
<dbReference type="Proteomes" id="UP001597211">
    <property type="component" value="Unassembled WGS sequence"/>
</dbReference>
<gene>
    <name evidence="2" type="ORF">ACFQ2Z_06570</name>
</gene>
<dbReference type="InterPro" id="IPR034660">
    <property type="entry name" value="DinB/YfiT-like"/>
</dbReference>
<evidence type="ECO:0000313" key="2">
    <source>
        <dbReference type="EMBL" id="MFD1181015.1"/>
    </source>
</evidence>